<dbReference type="EMBL" id="MHNL01000006">
    <property type="protein sequence ID" value="OGZ45573.1"/>
    <property type="molecule type" value="Genomic_DNA"/>
</dbReference>
<name>A0A1G2G5U5_9BACT</name>
<feature type="active site" evidence="2">
    <location>
        <position position="208"/>
    </location>
</feature>
<feature type="binding site" evidence="1">
    <location>
        <position position="250"/>
    </location>
    <ligand>
        <name>ATP</name>
        <dbReference type="ChEBI" id="CHEBI:30616"/>
    </ligand>
</feature>
<dbReference type="PIRSF" id="PIRSF038925">
    <property type="entry name" value="AMP-prot_trans"/>
    <property type="match status" value="1"/>
</dbReference>
<feature type="binding site" evidence="1">
    <location>
        <position position="76"/>
    </location>
    <ligand>
        <name>ATP</name>
        <dbReference type="ChEBI" id="CHEBI:30616"/>
    </ligand>
</feature>
<dbReference type="InterPro" id="IPR040198">
    <property type="entry name" value="Fido_containing"/>
</dbReference>
<dbReference type="InterPro" id="IPR026287">
    <property type="entry name" value="SoFic-like"/>
</dbReference>
<evidence type="ECO:0000313" key="6">
    <source>
        <dbReference type="Proteomes" id="UP000177785"/>
    </source>
</evidence>
<accession>A0A1G2G5U5</accession>
<feature type="domain" description="Fido" evidence="4">
    <location>
        <begin position="122"/>
        <end position="272"/>
    </location>
</feature>
<dbReference type="PANTHER" id="PTHR13504:SF38">
    <property type="entry name" value="FIDO DOMAIN-CONTAINING PROTEIN"/>
    <property type="match status" value="1"/>
</dbReference>
<dbReference type="Pfam" id="PF02661">
    <property type="entry name" value="Fic"/>
    <property type="match status" value="1"/>
</dbReference>
<dbReference type="Gene3D" id="1.10.3290.10">
    <property type="entry name" value="Fido-like domain"/>
    <property type="match status" value="1"/>
</dbReference>
<dbReference type="AlphaFoldDB" id="A0A1G2G5U5"/>
<dbReference type="InterPro" id="IPR036597">
    <property type="entry name" value="Fido-like_dom_sf"/>
</dbReference>
<dbReference type="STRING" id="1802115.A2756_00980"/>
<feature type="binding site" evidence="3">
    <location>
        <position position="259"/>
    </location>
    <ligand>
        <name>ATP</name>
        <dbReference type="ChEBI" id="CHEBI:30616"/>
    </ligand>
</feature>
<organism evidence="5 6">
    <name type="scientific">Candidatus Ryanbacteria bacterium RIFCSPHIGHO2_01_FULL_48_27</name>
    <dbReference type="NCBI Taxonomy" id="1802115"/>
    <lineage>
        <taxon>Bacteria</taxon>
        <taxon>Candidatus Ryaniibacteriota</taxon>
    </lineage>
</organism>
<keyword evidence="1" id="KW-0547">Nucleotide-binding</keyword>
<feature type="binding site" evidence="3">
    <location>
        <begin position="212"/>
        <end position="219"/>
    </location>
    <ligand>
        <name>ATP</name>
        <dbReference type="ChEBI" id="CHEBI:30616"/>
    </ligand>
</feature>
<protein>
    <recommendedName>
        <fullName evidence="4">Fido domain-containing protein</fullName>
    </recommendedName>
</protein>
<dbReference type="GO" id="GO:0005524">
    <property type="term" value="F:ATP binding"/>
    <property type="evidence" value="ECO:0007669"/>
    <property type="project" value="UniProtKB-KW"/>
</dbReference>
<sequence>MKLGDFTQQPQGFKAFIPVKFPPTENIGFTPQTDQLHARASFLLGKLDGITQLLPDLGFFIFMYVRKEAALSSEIEGTQATMSDAIRAEVEITKELPKDVDRILHYIEAMNQGLSRLESLPLSLRLVREVHKTLLEGTGDAHGKTPGEFRKTQNWIGGASPATARFVPPPVDEMHRVLDDFEKFLHAENEMPPLIKTALMHAQFETIHPFLDGNGRVGRLLVTFYLCQQGILEKPVLYLSEFFKKNREAYFDMLERYHNKGEVVPWVNFFLEGVATVAERAIETSRSINRLREEDIAKIHTLGGSRSKTGMVVLKNLYRLPIVNVRKIEEWAGLSRPSANALVQKLVEVGILEQRDRRTTYGRDFEYKKYLRLFTKE</sequence>
<proteinExistence type="predicted"/>
<evidence type="ECO:0000256" key="2">
    <source>
        <dbReference type="PIRSR" id="PIRSR640198-1"/>
    </source>
</evidence>
<gene>
    <name evidence="5" type="ORF">A2756_00980</name>
</gene>
<evidence type="ECO:0000313" key="5">
    <source>
        <dbReference type="EMBL" id="OGZ45573.1"/>
    </source>
</evidence>
<reference evidence="5 6" key="1">
    <citation type="journal article" date="2016" name="Nat. Commun.">
        <title>Thousands of microbial genomes shed light on interconnected biogeochemical processes in an aquifer system.</title>
        <authorList>
            <person name="Anantharaman K."/>
            <person name="Brown C.T."/>
            <person name="Hug L.A."/>
            <person name="Sharon I."/>
            <person name="Castelle C.J."/>
            <person name="Probst A.J."/>
            <person name="Thomas B.C."/>
            <person name="Singh A."/>
            <person name="Wilkins M.J."/>
            <person name="Karaoz U."/>
            <person name="Brodie E.L."/>
            <person name="Williams K.H."/>
            <person name="Hubbard S.S."/>
            <person name="Banfield J.F."/>
        </authorList>
    </citation>
    <scope>NUCLEOTIDE SEQUENCE [LARGE SCALE GENOMIC DNA]</scope>
</reference>
<feature type="binding site" evidence="1">
    <location>
        <begin position="213"/>
        <end position="219"/>
    </location>
    <ligand>
        <name>ATP</name>
        <dbReference type="ChEBI" id="CHEBI:30616"/>
    </ligand>
</feature>
<dbReference type="InterPro" id="IPR025758">
    <property type="entry name" value="Fic/DOC_N"/>
</dbReference>
<evidence type="ECO:0000256" key="1">
    <source>
        <dbReference type="PIRSR" id="PIRSR038925-1"/>
    </source>
</evidence>
<dbReference type="PANTHER" id="PTHR13504">
    <property type="entry name" value="FIDO DOMAIN-CONTAINING PROTEIN DDB_G0283145"/>
    <property type="match status" value="1"/>
</dbReference>
<dbReference type="SUPFAM" id="SSF140931">
    <property type="entry name" value="Fic-like"/>
    <property type="match status" value="1"/>
</dbReference>
<evidence type="ECO:0000259" key="4">
    <source>
        <dbReference type="PROSITE" id="PS51459"/>
    </source>
</evidence>
<evidence type="ECO:0000256" key="3">
    <source>
        <dbReference type="PIRSR" id="PIRSR640198-2"/>
    </source>
</evidence>
<feature type="binding site" evidence="1">
    <location>
        <position position="208"/>
    </location>
    <ligand>
        <name>ATP</name>
        <dbReference type="ChEBI" id="CHEBI:30616"/>
    </ligand>
</feature>
<keyword evidence="1" id="KW-0067">ATP-binding</keyword>
<dbReference type="Proteomes" id="UP000177785">
    <property type="component" value="Unassembled WGS sequence"/>
</dbReference>
<comment type="caution">
    <text evidence="5">The sequence shown here is derived from an EMBL/GenBank/DDBJ whole genome shotgun (WGS) entry which is preliminary data.</text>
</comment>
<dbReference type="Pfam" id="PF13784">
    <property type="entry name" value="Fic_N"/>
    <property type="match status" value="1"/>
</dbReference>
<dbReference type="PROSITE" id="PS51459">
    <property type="entry name" value="FIDO"/>
    <property type="match status" value="1"/>
</dbReference>
<dbReference type="InterPro" id="IPR003812">
    <property type="entry name" value="Fido"/>
</dbReference>